<gene>
    <name evidence="1" type="ORF">LTRI10_LOCUS7039</name>
</gene>
<accession>A0AAV2CSL6</accession>
<dbReference type="AlphaFoldDB" id="A0AAV2CSL6"/>
<dbReference type="EMBL" id="OZ034814">
    <property type="protein sequence ID" value="CAL1359562.1"/>
    <property type="molecule type" value="Genomic_DNA"/>
</dbReference>
<keyword evidence="2" id="KW-1185">Reference proteome</keyword>
<name>A0AAV2CSL6_9ROSI</name>
<protein>
    <submittedName>
        <fullName evidence="1">Uncharacterized protein</fullName>
    </submittedName>
</protein>
<proteinExistence type="predicted"/>
<organism evidence="1 2">
    <name type="scientific">Linum trigynum</name>
    <dbReference type="NCBI Taxonomy" id="586398"/>
    <lineage>
        <taxon>Eukaryota</taxon>
        <taxon>Viridiplantae</taxon>
        <taxon>Streptophyta</taxon>
        <taxon>Embryophyta</taxon>
        <taxon>Tracheophyta</taxon>
        <taxon>Spermatophyta</taxon>
        <taxon>Magnoliopsida</taxon>
        <taxon>eudicotyledons</taxon>
        <taxon>Gunneridae</taxon>
        <taxon>Pentapetalae</taxon>
        <taxon>rosids</taxon>
        <taxon>fabids</taxon>
        <taxon>Malpighiales</taxon>
        <taxon>Linaceae</taxon>
        <taxon>Linum</taxon>
    </lineage>
</organism>
<dbReference type="PANTHER" id="PTHR47150">
    <property type="entry name" value="OS12G0169200 PROTEIN"/>
    <property type="match status" value="1"/>
</dbReference>
<sequence>MMAMAGAFMFQEQASSSRHCSHSRKVVRRNRVEANQRLMQQYFVPNPTYDARFFRRRFQIPLSLFNRVMSVVVQHDPYFQQGRDAAGRLSFSPEQKLTTSLWILSNGCSADSLEETFDMGETTVLQCMRKFCNAIICIYGPEYLRSPNMEDLRAFFITAINVAFRV</sequence>
<dbReference type="Proteomes" id="UP001497516">
    <property type="component" value="Chromosome 10"/>
</dbReference>
<reference evidence="1 2" key="1">
    <citation type="submission" date="2024-04" db="EMBL/GenBank/DDBJ databases">
        <authorList>
            <person name="Fracassetti M."/>
        </authorList>
    </citation>
    <scope>NUCLEOTIDE SEQUENCE [LARGE SCALE GENOMIC DNA]</scope>
</reference>
<dbReference type="PANTHER" id="PTHR47150:SF5">
    <property type="entry name" value="OS07G0546750 PROTEIN"/>
    <property type="match status" value="1"/>
</dbReference>
<evidence type="ECO:0000313" key="2">
    <source>
        <dbReference type="Proteomes" id="UP001497516"/>
    </source>
</evidence>
<evidence type="ECO:0000313" key="1">
    <source>
        <dbReference type="EMBL" id="CAL1359562.1"/>
    </source>
</evidence>